<proteinExistence type="predicted"/>
<accession>A0A9D2H9Z2</accession>
<sequence length="433" mass="48895">MSYSGYEIAWLFFVYSFLGWVMETVAAALKQKRFVNRGLVNAPLCVIYGIAALAITVFCSELSGFWLFAGGMILSTVIEWTAGHWVERIYHERWWDYTEVKLNLDGYICLPMSALWGILSVVVVNWGNLCLTELFGWIPEIAGQIAIWVLSGILLVDVAATLFILSGRSRRIEQWKGVDSWLTGISSNLGRKIYGLADRRIQKAYPDAREKATESSKTNTEVFAYGCGFYKIVWLFVTGALLGDITETLFCRVTAGVWMSRSSVVWGPFSLVWGIAIAAATLFLHKYRDRSDHFIFIAGACMGGAYEYVCSVFTELVFGKVFWDYSGIPFNLGGRINLLYCFFWGMAAVVWIKGLYPVLSSWVERIPVKVGKVLSWLLIVFFCCNIAVSSLALIRSDQRARGVPAEHTWQTVMDEKYDDSRLKEIYPNAVETD</sequence>
<evidence type="ECO:0000313" key="3">
    <source>
        <dbReference type="Proteomes" id="UP000824223"/>
    </source>
</evidence>
<protein>
    <submittedName>
        <fullName evidence="2">ABC transporter permease</fullName>
    </submittedName>
</protein>
<feature type="transmembrane region" description="Helical" evidence="1">
    <location>
        <begin position="107"/>
        <end position="129"/>
    </location>
</feature>
<reference evidence="2" key="1">
    <citation type="journal article" date="2021" name="PeerJ">
        <title>Extensive microbial diversity within the chicken gut microbiome revealed by metagenomics and culture.</title>
        <authorList>
            <person name="Gilroy R."/>
            <person name="Ravi A."/>
            <person name="Getino M."/>
            <person name="Pursley I."/>
            <person name="Horton D.L."/>
            <person name="Alikhan N.F."/>
            <person name="Baker D."/>
            <person name="Gharbi K."/>
            <person name="Hall N."/>
            <person name="Watson M."/>
            <person name="Adriaenssens E.M."/>
            <person name="Foster-Nyarko E."/>
            <person name="Jarju S."/>
            <person name="Secka A."/>
            <person name="Antonio M."/>
            <person name="Oren A."/>
            <person name="Chaudhuri R.R."/>
            <person name="La Ragione R."/>
            <person name="Hildebrand F."/>
            <person name="Pallen M.J."/>
        </authorList>
    </citation>
    <scope>NUCLEOTIDE SEQUENCE</scope>
    <source>
        <strain evidence="2">ChiSjej2B20-11307</strain>
    </source>
</reference>
<dbReference type="EMBL" id="DXAK01000015">
    <property type="protein sequence ID" value="HJA06231.1"/>
    <property type="molecule type" value="Genomic_DNA"/>
</dbReference>
<gene>
    <name evidence="2" type="ORF">H9798_03660</name>
</gene>
<feature type="transmembrane region" description="Helical" evidence="1">
    <location>
        <begin position="338"/>
        <end position="356"/>
    </location>
</feature>
<feature type="transmembrane region" description="Helical" evidence="1">
    <location>
        <begin position="141"/>
        <end position="165"/>
    </location>
</feature>
<feature type="transmembrane region" description="Helical" evidence="1">
    <location>
        <begin position="6"/>
        <end position="26"/>
    </location>
</feature>
<dbReference type="InterPro" id="IPR010540">
    <property type="entry name" value="CmpB_TMEM229"/>
</dbReference>
<comment type="caution">
    <text evidence="2">The sequence shown here is derived from an EMBL/GenBank/DDBJ whole genome shotgun (WGS) entry which is preliminary data.</text>
</comment>
<reference evidence="2" key="2">
    <citation type="submission" date="2021-04" db="EMBL/GenBank/DDBJ databases">
        <authorList>
            <person name="Gilroy R."/>
        </authorList>
    </citation>
    <scope>NUCLEOTIDE SEQUENCE</scope>
    <source>
        <strain evidence="2">ChiSjej2B20-11307</strain>
    </source>
</reference>
<keyword evidence="1" id="KW-0472">Membrane</keyword>
<dbReference type="Proteomes" id="UP000824223">
    <property type="component" value="Unassembled WGS sequence"/>
</dbReference>
<organism evidence="2 3">
    <name type="scientific">Candidatus Mediterraneibacter pullicola</name>
    <dbReference type="NCBI Taxonomy" id="2838682"/>
    <lineage>
        <taxon>Bacteria</taxon>
        <taxon>Bacillati</taxon>
        <taxon>Bacillota</taxon>
        <taxon>Clostridia</taxon>
        <taxon>Lachnospirales</taxon>
        <taxon>Lachnospiraceae</taxon>
        <taxon>Mediterraneibacter</taxon>
    </lineage>
</organism>
<dbReference type="Pfam" id="PF06541">
    <property type="entry name" value="ABC_trans_CmpB"/>
    <property type="match status" value="2"/>
</dbReference>
<evidence type="ECO:0000256" key="1">
    <source>
        <dbReference type="SAM" id="Phobius"/>
    </source>
</evidence>
<feature type="transmembrane region" description="Helical" evidence="1">
    <location>
        <begin position="38"/>
        <end position="58"/>
    </location>
</feature>
<keyword evidence="1" id="KW-1133">Transmembrane helix</keyword>
<evidence type="ECO:0000313" key="2">
    <source>
        <dbReference type="EMBL" id="HJA06231.1"/>
    </source>
</evidence>
<feature type="transmembrane region" description="Helical" evidence="1">
    <location>
        <begin position="64"/>
        <end position="86"/>
    </location>
</feature>
<feature type="transmembrane region" description="Helical" evidence="1">
    <location>
        <begin position="376"/>
        <end position="394"/>
    </location>
</feature>
<dbReference type="AlphaFoldDB" id="A0A9D2H9Z2"/>
<name>A0A9D2H9Z2_9FIRM</name>
<feature type="transmembrane region" description="Helical" evidence="1">
    <location>
        <begin position="263"/>
        <end position="284"/>
    </location>
</feature>
<keyword evidence="1" id="KW-0812">Transmembrane</keyword>